<proteinExistence type="predicted"/>
<dbReference type="EMBL" id="FOWC01000008">
    <property type="protein sequence ID" value="SFQ06063.1"/>
    <property type="molecule type" value="Genomic_DNA"/>
</dbReference>
<dbReference type="STRING" id="112413.SAMN05421854_108323"/>
<name>A0A1I5VF18_9PSEU</name>
<accession>A0A1I5VF18</accession>
<sequence length="306" mass="34014">MTTKDELAEALQAGPFCRALSAAARSRGLSLRQLQYRLGAKGVSLSVMTLSYWQSGRSLPEKPESLRAVGLLEDILALRPGCLLRLLGPGRPRGRGVRSTKPADRLHRAWGFPAFLPSLLARLPGGVEDPVRKVDLSESLHVTADRCVQRIEVRELVEARRDGTRTMIVAARSRPGAPLPLISRGDQCRPGTVLTLLEEGFSLTELVLAKTLGRGERLAISYVQEYPRPAFADRHHRRIAESVARYRARFVFASGAEPLACRTWRSRTPEGATTGWIDVRPDLRRTVRLARRNATPGVHGLHWTWE</sequence>
<dbReference type="Proteomes" id="UP000199137">
    <property type="component" value="Unassembled WGS sequence"/>
</dbReference>
<organism evidence="1 2">
    <name type="scientific">Amycolatopsis rubida</name>
    <dbReference type="NCBI Taxonomy" id="112413"/>
    <lineage>
        <taxon>Bacteria</taxon>
        <taxon>Bacillati</taxon>
        <taxon>Actinomycetota</taxon>
        <taxon>Actinomycetes</taxon>
        <taxon>Pseudonocardiales</taxon>
        <taxon>Pseudonocardiaceae</taxon>
        <taxon>Amycolatopsis</taxon>
    </lineage>
</organism>
<dbReference type="OrthoDB" id="3690688at2"/>
<dbReference type="RefSeq" id="WP_093575285.1">
    <property type="nucleotide sequence ID" value="NZ_FOWC01000008.1"/>
</dbReference>
<evidence type="ECO:0000313" key="1">
    <source>
        <dbReference type="EMBL" id="SFQ06063.1"/>
    </source>
</evidence>
<evidence type="ECO:0000313" key="2">
    <source>
        <dbReference type="Proteomes" id="UP000199137"/>
    </source>
</evidence>
<gene>
    <name evidence="1" type="ORF">SAMN05421854_108323</name>
</gene>
<reference evidence="2" key="1">
    <citation type="submission" date="2016-10" db="EMBL/GenBank/DDBJ databases">
        <authorList>
            <person name="Varghese N."/>
            <person name="Submissions S."/>
        </authorList>
    </citation>
    <scope>NUCLEOTIDE SEQUENCE [LARGE SCALE GENOMIC DNA]</scope>
    <source>
        <strain evidence="2">DSM 44637</strain>
    </source>
</reference>
<protein>
    <submittedName>
        <fullName evidence="1">Uncharacterized protein</fullName>
    </submittedName>
</protein>
<dbReference type="AlphaFoldDB" id="A0A1I5VF18"/>